<dbReference type="Proteomes" id="UP000576550">
    <property type="component" value="Unassembled WGS sequence"/>
</dbReference>
<gene>
    <name evidence="1" type="ORF">GX533_00460</name>
</gene>
<proteinExistence type="predicted"/>
<sequence length="142" mass="17010">MKKYHFDYDEKNKDLFSKYMVVLNEDTSSIVFDRSFVSEMVYGPILRNNCKLTLEQYTQLLQEYKKHEAIIVYLTSPKGVLLSRRANDLKDYNMIDKYYELLNARYEEIMDYSSVFIDILTLDSHKMGKEEIQNNTKKLFLK</sequence>
<dbReference type="EMBL" id="DUTP01000001">
    <property type="protein sequence ID" value="HHX99148.1"/>
    <property type="molecule type" value="Genomic_DNA"/>
</dbReference>
<evidence type="ECO:0000313" key="1">
    <source>
        <dbReference type="EMBL" id="HHX99148.1"/>
    </source>
</evidence>
<dbReference type="SUPFAM" id="SSF52540">
    <property type="entry name" value="P-loop containing nucleoside triphosphate hydrolases"/>
    <property type="match status" value="1"/>
</dbReference>
<organism evidence="1 2">
    <name type="scientific">Candidatus Dojkabacteria bacterium</name>
    <dbReference type="NCBI Taxonomy" id="2099670"/>
    <lineage>
        <taxon>Bacteria</taxon>
        <taxon>Candidatus Dojkabacteria</taxon>
    </lineage>
</organism>
<reference evidence="1 2" key="1">
    <citation type="journal article" date="2020" name="Biotechnol. Biofuels">
        <title>New insights from the biogas microbiome by comprehensive genome-resolved metagenomics of nearly 1600 species originating from multiple anaerobic digesters.</title>
        <authorList>
            <person name="Campanaro S."/>
            <person name="Treu L."/>
            <person name="Rodriguez-R L.M."/>
            <person name="Kovalovszki A."/>
            <person name="Ziels R.M."/>
            <person name="Maus I."/>
            <person name="Zhu X."/>
            <person name="Kougias P.G."/>
            <person name="Basile A."/>
            <person name="Luo G."/>
            <person name="Schluter A."/>
            <person name="Konstantinidis K.T."/>
            <person name="Angelidaki I."/>
        </authorList>
    </citation>
    <scope>NUCLEOTIDE SEQUENCE [LARGE SCALE GENOMIC DNA]</scope>
    <source>
        <strain evidence="1">AS05jafATM_89</strain>
    </source>
</reference>
<name>A0A832QFT5_9BACT</name>
<protein>
    <recommendedName>
        <fullName evidence="3">Deoxynucleoside kinase domain-containing protein</fullName>
    </recommendedName>
</protein>
<dbReference type="InterPro" id="IPR027417">
    <property type="entry name" value="P-loop_NTPase"/>
</dbReference>
<evidence type="ECO:0000313" key="2">
    <source>
        <dbReference type="Proteomes" id="UP000576550"/>
    </source>
</evidence>
<comment type="caution">
    <text evidence="1">The sequence shown here is derived from an EMBL/GenBank/DDBJ whole genome shotgun (WGS) entry which is preliminary data.</text>
</comment>
<dbReference type="AlphaFoldDB" id="A0A832QFT5"/>
<dbReference type="Gene3D" id="3.40.50.300">
    <property type="entry name" value="P-loop containing nucleotide triphosphate hydrolases"/>
    <property type="match status" value="1"/>
</dbReference>
<evidence type="ECO:0008006" key="3">
    <source>
        <dbReference type="Google" id="ProtNLM"/>
    </source>
</evidence>
<accession>A0A832QFT5</accession>